<organism evidence="1 2">
    <name type="scientific">Marinobacterium aestuariivivens</name>
    <dbReference type="NCBI Taxonomy" id="1698799"/>
    <lineage>
        <taxon>Bacteria</taxon>
        <taxon>Pseudomonadati</taxon>
        <taxon>Pseudomonadota</taxon>
        <taxon>Gammaproteobacteria</taxon>
        <taxon>Oceanospirillales</taxon>
        <taxon>Oceanospirillaceae</taxon>
        <taxon>Marinobacterium</taxon>
    </lineage>
</organism>
<comment type="caution">
    <text evidence="1">The sequence shown here is derived from an EMBL/GenBank/DDBJ whole genome shotgun (WGS) entry which is preliminary data.</text>
</comment>
<dbReference type="RefSeq" id="WP_379910966.1">
    <property type="nucleotide sequence ID" value="NZ_JBHSWE010000001.1"/>
</dbReference>
<protein>
    <submittedName>
        <fullName evidence="1">Uncharacterized protein</fullName>
    </submittedName>
</protein>
<proteinExistence type="predicted"/>
<gene>
    <name evidence="1" type="ORF">ACFQDL_22490</name>
</gene>
<reference evidence="2" key="1">
    <citation type="journal article" date="2019" name="Int. J. Syst. Evol. Microbiol.">
        <title>The Global Catalogue of Microorganisms (GCM) 10K type strain sequencing project: providing services to taxonomists for standard genome sequencing and annotation.</title>
        <authorList>
            <consortium name="The Broad Institute Genomics Platform"/>
            <consortium name="The Broad Institute Genome Sequencing Center for Infectious Disease"/>
            <person name="Wu L."/>
            <person name="Ma J."/>
        </authorList>
    </citation>
    <scope>NUCLEOTIDE SEQUENCE [LARGE SCALE GENOMIC DNA]</scope>
    <source>
        <strain evidence="2">NBRC 111756</strain>
    </source>
</reference>
<dbReference type="Proteomes" id="UP001596422">
    <property type="component" value="Unassembled WGS sequence"/>
</dbReference>
<evidence type="ECO:0000313" key="2">
    <source>
        <dbReference type="Proteomes" id="UP001596422"/>
    </source>
</evidence>
<dbReference type="EMBL" id="JBHSWE010000001">
    <property type="protein sequence ID" value="MFC6672528.1"/>
    <property type="molecule type" value="Genomic_DNA"/>
</dbReference>
<name>A0ABW2A575_9GAMM</name>
<sequence length="90" mass="10182">MNAQVEVEQGPVYKRLANAQERILEVASNASIAHTVAWVFAERQEDNETQTLFIDLMDRFEAMKNELNAVGSELDEVFAKMREQPVSPAD</sequence>
<accession>A0ABW2A575</accession>
<evidence type="ECO:0000313" key="1">
    <source>
        <dbReference type="EMBL" id="MFC6672528.1"/>
    </source>
</evidence>
<keyword evidence="2" id="KW-1185">Reference proteome</keyword>